<proteinExistence type="predicted"/>
<evidence type="ECO:0000256" key="1">
    <source>
        <dbReference type="SAM" id="Phobius"/>
    </source>
</evidence>
<keyword evidence="1" id="KW-0472">Membrane</keyword>
<protein>
    <submittedName>
        <fullName evidence="2">Uncharacterized protein</fullName>
    </submittedName>
</protein>
<organism evidence="2 3">
    <name type="scientific">Halorientalis pallida</name>
    <dbReference type="NCBI Taxonomy" id="2479928"/>
    <lineage>
        <taxon>Archaea</taxon>
        <taxon>Methanobacteriati</taxon>
        <taxon>Methanobacteriota</taxon>
        <taxon>Stenosarchaea group</taxon>
        <taxon>Halobacteria</taxon>
        <taxon>Halobacteriales</taxon>
        <taxon>Haloarculaceae</taxon>
        <taxon>Halorientalis</taxon>
    </lineage>
</organism>
<dbReference type="AlphaFoldDB" id="A0A498KV98"/>
<dbReference type="RefSeq" id="WP_129068713.1">
    <property type="nucleotide sequence ID" value="NZ_RDFA01000003.1"/>
</dbReference>
<keyword evidence="1" id="KW-1133">Transmembrane helix</keyword>
<comment type="caution">
    <text evidence="2">The sequence shown here is derived from an EMBL/GenBank/DDBJ whole genome shotgun (WGS) entry which is preliminary data.</text>
</comment>
<name>A0A498KV98_9EURY</name>
<evidence type="ECO:0000313" key="3">
    <source>
        <dbReference type="Proteomes" id="UP000289691"/>
    </source>
</evidence>
<evidence type="ECO:0000313" key="2">
    <source>
        <dbReference type="EMBL" id="RXK49117.1"/>
    </source>
</evidence>
<keyword evidence="3" id="KW-1185">Reference proteome</keyword>
<dbReference type="EMBL" id="RDFA01000003">
    <property type="protein sequence ID" value="RXK49117.1"/>
    <property type="molecule type" value="Genomic_DNA"/>
</dbReference>
<feature type="transmembrane region" description="Helical" evidence="1">
    <location>
        <begin position="12"/>
        <end position="36"/>
    </location>
</feature>
<accession>A0A498KV98</accession>
<reference evidence="2 3" key="1">
    <citation type="submission" date="2019-01" db="EMBL/GenBank/DDBJ databases">
        <title>Halorientalis sp. F13-25 a new haloarchaeum isolated from hypersaline water.</title>
        <authorList>
            <person name="Ana D.-V."/>
            <person name="Cristina S.-P."/>
            <person name="Antonio V."/>
        </authorList>
    </citation>
    <scope>NUCLEOTIDE SEQUENCE [LARGE SCALE GENOMIC DNA]</scope>
    <source>
        <strain evidence="2 3">F13-25</strain>
    </source>
</reference>
<dbReference type="Proteomes" id="UP000289691">
    <property type="component" value="Unassembled WGS sequence"/>
</dbReference>
<gene>
    <name evidence="2" type="ORF">EAF64_09310</name>
</gene>
<sequence>MTEDLSDDRDAFLAMARAFPLRTCLFTLGLPAFALLQVSGGLLTGGPIAFGVLLALLAVGLSVVVTRYHVARYRRQRVTDAPKVGR</sequence>
<keyword evidence="1" id="KW-0812">Transmembrane</keyword>
<feature type="transmembrane region" description="Helical" evidence="1">
    <location>
        <begin position="48"/>
        <end position="68"/>
    </location>
</feature>
<dbReference type="OrthoDB" id="237638at2157"/>